<evidence type="ECO:0000313" key="4">
    <source>
        <dbReference type="EMBL" id="CBA17331.1"/>
    </source>
</evidence>
<keyword evidence="1 4" id="KW-0808">Transferase</keyword>
<gene>
    <name evidence="4" type="ordered locus">XALc_2854</name>
</gene>
<dbReference type="Gene3D" id="3.40.50.2000">
    <property type="entry name" value="Glycogen Phosphorylase B"/>
    <property type="match status" value="1"/>
</dbReference>
<reference evidence="4 5" key="1">
    <citation type="journal article" date="2009" name="BMC Genomics">
        <title>The complete genome sequence of Xanthomonas albilineans provides new insights into the reductive genome evolution of the xylem-limited Xanthomonadaceae.</title>
        <authorList>
            <person name="Pieretti I."/>
            <person name="Royer M."/>
            <person name="Barbe V."/>
            <person name="Carrere S."/>
            <person name="Koebnik R."/>
            <person name="Cociancich S."/>
            <person name="Couloux A."/>
            <person name="Darrasse A."/>
            <person name="Gouzy J."/>
            <person name="Jacques M.A."/>
            <person name="Lauber E."/>
            <person name="Manceau C."/>
            <person name="Mangenot S."/>
            <person name="Poussier S."/>
            <person name="Segurens B."/>
            <person name="Szurek B."/>
            <person name="Verdier V."/>
            <person name="Arlat M."/>
            <person name="Rott P."/>
        </authorList>
    </citation>
    <scope>NUCLEOTIDE SEQUENCE [LARGE SCALE GENOMIC DNA]</scope>
    <source>
        <strain evidence="5">GPE PC73 / CFBP 7063</strain>
    </source>
</reference>
<proteinExistence type="predicted"/>
<dbReference type="EMBL" id="FP565176">
    <property type="protein sequence ID" value="CBA17331.1"/>
    <property type="molecule type" value="Genomic_DNA"/>
</dbReference>
<keyword evidence="5" id="KW-1185">Reference proteome</keyword>
<name>D2UG20_XANAP</name>
<dbReference type="Proteomes" id="UP000001890">
    <property type="component" value="Chromosome"/>
</dbReference>
<evidence type="ECO:0000256" key="1">
    <source>
        <dbReference type="ARBA" id="ARBA00022679"/>
    </source>
</evidence>
<organism evidence="4 5">
    <name type="scientific">Xanthomonas albilineans (strain GPE PC73 / CFBP 7063)</name>
    <dbReference type="NCBI Taxonomy" id="380358"/>
    <lineage>
        <taxon>Bacteria</taxon>
        <taxon>Pseudomonadati</taxon>
        <taxon>Pseudomonadota</taxon>
        <taxon>Gammaproteobacteria</taxon>
        <taxon>Lysobacterales</taxon>
        <taxon>Lysobacteraceae</taxon>
        <taxon>Xanthomonas</taxon>
    </lineage>
</organism>
<dbReference type="KEGG" id="xal:XALC_2854"/>
<feature type="region of interest" description="Disordered" evidence="2">
    <location>
        <begin position="327"/>
        <end position="346"/>
    </location>
</feature>
<dbReference type="STRING" id="380358.XALC_2854"/>
<dbReference type="GO" id="GO:0016757">
    <property type="term" value="F:glycosyltransferase activity"/>
    <property type="evidence" value="ECO:0007669"/>
    <property type="project" value="TreeGrafter"/>
</dbReference>
<sequence>MMRPRLIRVISRDNGSGLSRDLQLVAETLRSSGRYQVEVLGFGTVRLSNHLRELRLCLYSLLCGRADLQIFLERVYPRCLNSGRCNALVPNPEWFLAKWLPWLPRFKQVLCKTRQAEQRFSTMGPATAFIGFCSDDCYRPEVPRERACLHVAGRSTAKGTALLLQAWAQHPEWPRLTVVQSAKRSHSIQAENIDYLTGYLDQGELRRLQNVHRFHLCPSEVEGFGHYIMEAMSVGAVVITTNGAPMNELVTVERGVLVDPVGEGVDNLGVRYRIDVAGIERAVAQALALSPMQCDALGTAARGFFELRRREFDQCLHAAVADLLGEVLPSDQPSPSDTDREQVRSG</sequence>
<dbReference type="AlphaFoldDB" id="D2UG20"/>
<evidence type="ECO:0000313" key="5">
    <source>
        <dbReference type="Proteomes" id="UP000001890"/>
    </source>
</evidence>
<dbReference type="eggNOG" id="COG0438">
    <property type="taxonomic scope" value="Bacteria"/>
</dbReference>
<dbReference type="PANTHER" id="PTHR46401">
    <property type="entry name" value="GLYCOSYLTRANSFERASE WBBK-RELATED"/>
    <property type="match status" value="1"/>
</dbReference>
<evidence type="ECO:0000259" key="3">
    <source>
        <dbReference type="Pfam" id="PF00534"/>
    </source>
</evidence>
<dbReference type="GO" id="GO:0009103">
    <property type="term" value="P:lipopolysaccharide biosynthetic process"/>
    <property type="evidence" value="ECO:0007669"/>
    <property type="project" value="TreeGrafter"/>
</dbReference>
<accession>D2UG20</accession>
<feature type="compositionally biased region" description="Basic and acidic residues" evidence="2">
    <location>
        <begin position="337"/>
        <end position="346"/>
    </location>
</feature>
<feature type="domain" description="Glycosyl transferase family 1" evidence="3">
    <location>
        <begin position="150"/>
        <end position="260"/>
    </location>
</feature>
<dbReference type="PANTHER" id="PTHR46401:SF2">
    <property type="entry name" value="GLYCOSYLTRANSFERASE WBBK-RELATED"/>
    <property type="match status" value="1"/>
</dbReference>
<dbReference type="SUPFAM" id="SSF53756">
    <property type="entry name" value="UDP-Glycosyltransferase/glycogen phosphorylase"/>
    <property type="match status" value="1"/>
</dbReference>
<dbReference type="InterPro" id="IPR001296">
    <property type="entry name" value="Glyco_trans_1"/>
</dbReference>
<protein>
    <submittedName>
        <fullName evidence="4">Putative glycosyltransferase protein</fullName>
    </submittedName>
</protein>
<evidence type="ECO:0000256" key="2">
    <source>
        <dbReference type="SAM" id="MobiDB-lite"/>
    </source>
</evidence>
<dbReference type="Pfam" id="PF00534">
    <property type="entry name" value="Glycos_transf_1"/>
    <property type="match status" value="1"/>
</dbReference>